<dbReference type="NCBIfam" id="TIGR02052">
    <property type="entry name" value="MerP"/>
    <property type="match status" value="1"/>
</dbReference>
<dbReference type="InterPro" id="IPR006121">
    <property type="entry name" value="HMA_dom"/>
</dbReference>
<evidence type="ECO:0000256" key="5">
    <source>
        <dbReference type="SAM" id="SignalP"/>
    </source>
</evidence>
<proteinExistence type="predicted"/>
<dbReference type="EMBL" id="JAUOPB010000007">
    <property type="protein sequence ID" value="MDO6423021.1"/>
    <property type="molecule type" value="Genomic_DNA"/>
</dbReference>
<keyword evidence="2 4" id="KW-0475">Mercuric resistance</keyword>
<feature type="domain" description="HMA" evidence="6">
    <location>
        <begin position="22"/>
        <end position="88"/>
    </location>
</feature>
<comment type="caution">
    <text evidence="7">The sequence shown here is derived from an EMBL/GenBank/DDBJ whole genome shotgun (WGS) entry which is preliminary data.</text>
</comment>
<keyword evidence="4" id="KW-0479">Metal-binding</keyword>
<name>A0AAW7X5T2_9GAMM</name>
<dbReference type="RefSeq" id="WP_019604665.1">
    <property type="nucleotide sequence ID" value="NZ_JAUOPB010000007.1"/>
</dbReference>
<dbReference type="PROSITE" id="PS50846">
    <property type="entry name" value="HMA_2"/>
    <property type="match status" value="1"/>
</dbReference>
<dbReference type="AlphaFoldDB" id="A0AAW7X5T2"/>
<dbReference type="GO" id="GO:0030313">
    <property type="term" value="C:cell envelope"/>
    <property type="evidence" value="ECO:0007669"/>
    <property type="project" value="UniProtKB-SubCell"/>
</dbReference>
<dbReference type="Proteomes" id="UP001169760">
    <property type="component" value="Unassembled WGS sequence"/>
</dbReference>
<dbReference type="GO" id="GO:0045340">
    <property type="term" value="F:mercury ion binding"/>
    <property type="evidence" value="ECO:0007669"/>
    <property type="project" value="UniProtKB-UniRule"/>
</dbReference>
<keyword evidence="3 4" id="KW-0476">Mercury</keyword>
<evidence type="ECO:0000259" key="6">
    <source>
        <dbReference type="PROSITE" id="PS50846"/>
    </source>
</evidence>
<dbReference type="InterPro" id="IPR036163">
    <property type="entry name" value="HMA_dom_sf"/>
</dbReference>
<sequence>MKKLSVFILSLFSIGSVFAEEQLVELSLPSMNCAVCPITVKKALEKVDGVDFVEVTYKTKLATVKFENTVTSIDALISATTNAGFPSSLKSEATND</sequence>
<comment type="function">
    <text evidence="4">Involved in mercury resistance. Acts as a mercury scavenger that specifically binds to a mercuric ion in the periplasm and probably passes it to the cytoplasmic mercuric reductase MerA via the mercuric transport protein MerT.</text>
</comment>
<organism evidence="7 8">
    <name type="scientific">Saccharophagus degradans</name>
    <dbReference type="NCBI Taxonomy" id="86304"/>
    <lineage>
        <taxon>Bacteria</taxon>
        <taxon>Pseudomonadati</taxon>
        <taxon>Pseudomonadota</taxon>
        <taxon>Gammaproteobacteria</taxon>
        <taxon>Cellvibrionales</taxon>
        <taxon>Cellvibrionaceae</taxon>
        <taxon>Saccharophagus</taxon>
    </lineage>
</organism>
<dbReference type="GO" id="GO:0015097">
    <property type="term" value="F:mercury ion transmembrane transporter activity"/>
    <property type="evidence" value="ECO:0007669"/>
    <property type="project" value="UniProtKB-UniRule"/>
</dbReference>
<keyword evidence="5" id="KW-0732">Signal</keyword>
<dbReference type="GO" id="GO:0042597">
    <property type="term" value="C:periplasmic space"/>
    <property type="evidence" value="ECO:0007669"/>
    <property type="project" value="UniProtKB-SubCell"/>
</dbReference>
<dbReference type="Pfam" id="PF00403">
    <property type="entry name" value="HMA"/>
    <property type="match status" value="1"/>
</dbReference>
<comment type="subcellular location">
    <subcellularLocation>
        <location evidence="1">Cell envelope</location>
    </subcellularLocation>
    <subcellularLocation>
        <location evidence="4">Periplasm</location>
    </subcellularLocation>
</comment>
<dbReference type="Gene3D" id="3.30.70.100">
    <property type="match status" value="1"/>
</dbReference>
<evidence type="ECO:0000256" key="2">
    <source>
        <dbReference type="ARBA" id="ARBA00022466"/>
    </source>
</evidence>
<dbReference type="InterPro" id="IPR011795">
    <property type="entry name" value="MerP"/>
</dbReference>
<evidence type="ECO:0000256" key="4">
    <source>
        <dbReference type="RuleBase" id="RU361212"/>
    </source>
</evidence>
<evidence type="ECO:0000256" key="3">
    <source>
        <dbReference type="ARBA" id="ARBA00022914"/>
    </source>
</evidence>
<dbReference type="SUPFAM" id="SSF55008">
    <property type="entry name" value="HMA, heavy metal-associated domain"/>
    <property type="match status" value="1"/>
</dbReference>
<reference evidence="7" key="1">
    <citation type="submission" date="2023-07" db="EMBL/GenBank/DDBJ databases">
        <title>Genome content predicts the carbon catabolic preferences of heterotrophic bacteria.</title>
        <authorList>
            <person name="Gralka M."/>
        </authorList>
    </citation>
    <scope>NUCLEOTIDE SEQUENCE</scope>
    <source>
        <strain evidence="7">I3M17_2</strain>
    </source>
</reference>
<evidence type="ECO:0000313" key="8">
    <source>
        <dbReference type="Proteomes" id="UP001169760"/>
    </source>
</evidence>
<evidence type="ECO:0000313" key="7">
    <source>
        <dbReference type="EMBL" id="MDO6423021.1"/>
    </source>
</evidence>
<dbReference type="InterPro" id="IPR001802">
    <property type="entry name" value="MerP/CopZ"/>
</dbReference>
<gene>
    <name evidence="4 7" type="primary">merP</name>
    <name evidence="7" type="ORF">Q4521_11095</name>
</gene>
<protein>
    <recommendedName>
        <fullName evidence="4">Periplasmic mercury ion-binding protein</fullName>
    </recommendedName>
</protein>
<keyword evidence="4" id="KW-0574">Periplasm</keyword>
<dbReference type="CDD" id="cd00371">
    <property type="entry name" value="HMA"/>
    <property type="match status" value="1"/>
</dbReference>
<feature type="chain" id="PRO_5043846567" description="Periplasmic mercury ion-binding protein" evidence="5">
    <location>
        <begin position="20"/>
        <end position="96"/>
    </location>
</feature>
<evidence type="ECO:0000256" key="1">
    <source>
        <dbReference type="ARBA" id="ARBA00004196"/>
    </source>
</evidence>
<accession>A0AAW7X5T2</accession>
<dbReference type="PRINTS" id="PR00946">
    <property type="entry name" value="HGSCAVENGER"/>
</dbReference>
<feature type="signal peptide" evidence="5">
    <location>
        <begin position="1"/>
        <end position="19"/>
    </location>
</feature>